<comment type="caution">
    <text evidence="4">The sequence shown here is derived from an EMBL/GenBank/DDBJ whole genome shotgun (WGS) entry which is preliminary data.</text>
</comment>
<keyword evidence="2" id="KW-0812">Transmembrane</keyword>
<organism evidence="4 5">
    <name type="scientific">Actinomycetospora lemnae</name>
    <dbReference type="NCBI Taxonomy" id="3019891"/>
    <lineage>
        <taxon>Bacteria</taxon>
        <taxon>Bacillati</taxon>
        <taxon>Actinomycetota</taxon>
        <taxon>Actinomycetes</taxon>
        <taxon>Pseudonocardiales</taxon>
        <taxon>Pseudonocardiaceae</taxon>
        <taxon>Actinomycetospora</taxon>
    </lineage>
</organism>
<proteinExistence type="predicted"/>
<evidence type="ECO:0000313" key="4">
    <source>
        <dbReference type="EMBL" id="MDD7966859.1"/>
    </source>
</evidence>
<feature type="compositionally biased region" description="Low complexity" evidence="1">
    <location>
        <begin position="71"/>
        <end position="88"/>
    </location>
</feature>
<keyword evidence="2" id="KW-1133">Transmembrane helix</keyword>
<evidence type="ECO:0000313" key="5">
    <source>
        <dbReference type="Proteomes" id="UP001300763"/>
    </source>
</evidence>
<keyword evidence="2" id="KW-0472">Membrane</keyword>
<dbReference type="RefSeq" id="WP_274201386.1">
    <property type="nucleotide sequence ID" value="NZ_JAQZAO010000006.1"/>
</dbReference>
<feature type="transmembrane region" description="Helical" evidence="2">
    <location>
        <begin position="171"/>
        <end position="197"/>
    </location>
</feature>
<feature type="transmembrane region" description="Helical" evidence="2">
    <location>
        <begin position="129"/>
        <end position="159"/>
    </location>
</feature>
<dbReference type="InterPro" id="IPR025241">
    <property type="entry name" value="DUF4190"/>
</dbReference>
<accession>A0ABT5SVQ6</accession>
<evidence type="ECO:0000259" key="3">
    <source>
        <dbReference type="Pfam" id="PF13828"/>
    </source>
</evidence>
<dbReference type="Pfam" id="PF13828">
    <property type="entry name" value="DUF4190"/>
    <property type="match status" value="1"/>
</dbReference>
<evidence type="ECO:0000256" key="1">
    <source>
        <dbReference type="SAM" id="MobiDB-lite"/>
    </source>
</evidence>
<keyword evidence="5" id="KW-1185">Reference proteome</keyword>
<evidence type="ECO:0000256" key="2">
    <source>
        <dbReference type="SAM" id="Phobius"/>
    </source>
</evidence>
<dbReference type="EMBL" id="JAQZAO010000006">
    <property type="protein sequence ID" value="MDD7966859.1"/>
    <property type="molecule type" value="Genomic_DNA"/>
</dbReference>
<sequence>MSSPWEPPRDGRDGVETPAPSAPDPRDAPHGSRPEPYSSGAFEPSPYALEPYSDPYAADRAAGHDPYGQVPQPYGRQYGQTPYGQQYGSAPYGQNPYASTPHATPAPYPSAPHGGYGPPSASGPPTSGLAVAALVCGILGFFTAGLASIAAVICGHLAWRDTGSGRYAGHGMTIAGLVLGYLPIIGWIAFWLFFLVVGLGTI</sequence>
<feature type="compositionally biased region" description="Basic and acidic residues" evidence="1">
    <location>
        <begin position="24"/>
        <end position="33"/>
    </location>
</feature>
<dbReference type="Proteomes" id="UP001300763">
    <property type="component" value="Unassembled WGS sequence"/>
</dbReference>
<protein>
    <submittedName>
        <fullName evidence="4">DUF4190 domain-containing protein</fullName>
    </submittedName>
</protein>
<feature type="domain" description="DUF4190" evidence="3">
    <location>
        <begin position="129"/>
        <end position="189"/>
    </location>
</feature>
<name>A0ABT5SVQ6_9PSEU</name>
<reference evidence="4 5" key="1">
    <citation type="submission" date="2023-02" db="EMBL/GenBank/DDBJ databases">
        <title>Genome sequencing required for Actinomycetospora new species description.</title>
        <authorList>
            <person name="Saimee Y."/>
            <person name="Duangmal K."/>
        </authorList>
    </citation>
    <scope>NUCLEOTIDE SEQUENCE [LARGE SCALE GENOMIC DNA]</scope>
    <source>
        <strain evidence="4 5">DW7H6</strain>
    </source>
</reference>
<gene>
    <name evidence="4" type="ORF">PGB27_16100</name>
</gene>
<feature type="region of interest" description="Disordered" evidence="1">
    <location>
        <begin position="1"/>
        <end position="122"/>
    </location>
</feature>